<dbReference type="EMBL" id="NNAY01004045">
    <property type="protein sequence ID" value="OXU18446.1"/>
    <property type="molecule type" value="Genomic_DNA"/>
</dbReference>
<keyword evidence="2" id="KW-1185">Reference proteome</keyword>
<reference evidence="1 2" key="1">
    <citation type="journal article" date="2017" name="Curr. Biol.">
        <title>The Evolution of Venom by Co-option of Single-Copy Genes.</title>
        <authorList>
            <person name="Martinson E.O."/>
            <person name="Mrinalini"/>
            <person name="Kelkar Y.D."/>
            <person name="Chang C.H."/>
            <person name="Werren J.H."/>
        </authorList>
    </citation>
    <scope>NUCLEOTIDE SEQUENCE [LARGE SCALE GENOMIC DNA]</scope>
    <source>
        <strain evidence="1 2">Alberta</strain>
        <tissue evidence="1">Whole body</tissue>
    </source>
</reference>
<comment type="caution">
    <text evidence="1">The sequence shown here is derived from an EMBL/GenBank/DDBJ whole genome shotgun (WGS) entry which is preliminary data.</text>
</comment>
<evidence type="ECO:0000313" key="2">
    <source>
        <dbReference type="Proteomes" id="UP000215335"/>
    </source>
</evidence>
<organism evidence="1 2">
    <name type="scientific">Trichomalopsis sarcophagae</name>
    <dbReference type="NCBI Taxonomy" id="543379"/>
    <lineage>
        <taxon>Eukaryota</taxon>
        <taxon>Metazoa</taxon>
        <taxon>Ecdysozoa</taxon>
        <taxon>Arthropoda</taxon>
        <taxon>Hexapoda</taxon>
        <taxon>Insecta</taxon>
        <taxon>Pterygota</taxon>
        <taxon>Neoptera</taxon>
        <taxon>Endopterygota</taxon>
        <taxon>Hymenoptera</taxon>
        <taxon>Apocrita</taxon>
        <taxon>Proctotrupomorpha</taxon>
        <taxon>Chalcidoidea</taxon>
        <taxon>Pteromalidae</taxon>
        <taxon>Pteromalinae</taxon>
        <taxon>Trichomalopsis</taxon>
    </lineage>
</organism>
<proteinExistence type="predicted"/>
<gene>
    <name evidence="1" type="ORF">TSAR_000768</name>
</gene>
<sequence>MLDISNPTMRAGITNSCERDVNFDAGRNFNTSSFLNVSDFSEASHSSAVAADLNATFPTPRQPDLAMALSLPQNWQTLSLDDKIGELFTQITAGNNQINLKLDALMIKVDDHDKRITALEQDTSANLKVSGIPSTCTLSSAELVQKIFVKLNMSVVFVILTILDAQTVLTTRSHKHSVCAPHKHA</sequence>
<evidence type="ECO:0000313" key="1">
    <source>
        <dbReference type="EMBL" id="OXU18446.1"/>
    </source>
</evidence>
<dbReference type="Proteomes" id="UP000215335">
    <property type="component" value="Unassembled WGS sequence"/>
</dbReference>
<accession>A0A232EJA7</accession>
<protein>
    <submittedName>
        <fullName evidence="1">Uncharacterized protein</fullName>
    </submittedName>
</protein>
<name>A0A232EJA7_9HYME</name>
<dbReference type="AlphaFoldDB" id="A0A232EJA7"/>